<dbReference type="PANTHER" id="PTHR11228">
    <property type="entry name" value="RADICAL SAM DOMAIN PROTEIN"/>
    <property type="match status" value="1"/>
</dbReference>
<dbReference type="InterPro" id="IPR050377">
    <property type="entry name" value="Radical_SAM_PqqE_MftC-like"/>
</dbReference>
<dbReference type="CDD" id="cd01335">
    <property type="entry name" value="Radical_SAM"/>
    <property type="match status" value="1"/>
</dbReference>
<dbReference type="InterPro" id="IPR023885">
    <property type="entry name" value="4Fe4S-binding_SPASM_dom"/>
</dbReference>
<evidence type="ECO:0000259" key="6">
    <source>
        <dbReference type="Pfam" id="PF13186"/>
    </source>
</evidence>
<evidence type="ECO:0000256" key="1">
    <source>
        <dbReference type="ARBA" id="ARBA00022691"/>
    </source>
</evidence>
<dbReference type="GO" id="GO:0003824">
    <property type="term" value="F:catalytic activity"/>
    <property type="evidence" value="ECO:0007669"/>
    <property type="project" value="InterPro"/>
</dbReference>
<organism evidence="7 8">
    <name type="scientific">Candidatus Kaiserbacteria bacterium GW2011_GWA2_49_19</name>
    <dbReference type="NCBI Taxonomy" id="1618669"/>
    <lineage>
        <taxon>Bacteria</taxon>
        <taxon>Candidatus Kaiseribacteriota</taxon>
    </lineage>
</organism>
<dbReference type="InterPro" id="IPR007197">
    <property type="entry name" value="rSAM"/>
</dbReference>
<evidence type="ECO:0000313" key="7">
    <source>
        <dbReference type="EMBL" id="KKW09288.1"/>
    </source>
</evidence>
<feature type="domain" description="4Fe4S-binding SPASM" evidence="6">
    <location>
        <begin position="278"/>
        <end position="326"/>
    </location>
</feature>
<dbReference type="Pfam" id="PF13186">
    <property type="entry name" value="SPASM"/>
    <property type="match status" value="1"/>
</dbReference>
<dbReference type="SFLD" id="SFLDG01067">
    <property type="entry name" value="SPASM/twitch_domain_containing"/>
    <property type="match status" value="1"/>
</dbReference>
<dbReference type="Proteomes" id="UP000033965">
    <property type="component" value="Unassembled WGS sequence"/>
</dbReference>
<dbReference type="GO" id="GO:0046872">
    <property type="term" value="F:metal ion binding"/>
    <property type="evidence" value="ECO:0007669"/>
    <property type="project" value="UniProtKB-KW"/>
</dbReference>
<dbReference type="SUPFAM" id="SSF102114">
    <property type="entry name" value="Radical SAM enzymes"/>
    <property type="match status" value="1"/>
</dbReference>
<dbReference type="EMBL" id="LCPZ01000004">
    <property type="protein sequence ID" value="KKW09288.1"/>
    <property type="molecule type" value="Genomic_DNA"/>
</dbReference>
<dbReference type="PANTHER" id="PTHR11228:SF7">
    <property type="entry name" value="PQQA PEPTIDE CYCLASE"/>
    <property type="match status" value="1"/>
</dbReference>
<evidence type="ECO:0000256" key="3">
    <source>
        <dbReference type="ARBA" id="ARBA00023004"/>
    </source>
</evidence>
<dbReference type="SFLD" id="SFLDS00029">
    <property type="entry name" value="Radical_SAM"/>
    <property type="match status" value="1"/>
</dbReference>
<dbReference type="NCBIfam" id="TIGR04085">
    <property type="entry name" value="rSAM_more_4Fe4S"/>
    <property type="match status" value="1"/>
</dbReference>
<protein>
    <submittedName>
        <fullName evidence="7">Radical SAM domain protein</fullName>
    </submittedName>
</protein>
<keyword evidence="3" id="KW-0408">Iron</keyword>
<feature type="domain" description="Radical SAM core" evidence="5">
    <location>
        <begin position="50"/>
        <end position="128"/>
    </location>
</feature>
<keyword evidence="2" id="KW-0479">Metal-binding</keyword>
<dbReference type="GO" id="GO:0051536">
    <property type="term" value="F:iron-sulfur cluster binding"/>
    <property type="evidence" value="ECO:0007669"/>
    <property type="project" value="UniProtKB-KW"/>
</dbReference>
<proteinExistence type="predicted"/>
<evidence type="ECO:0000259" key="5">
    <source>
        <dbReference type="Pfam" id="PF04055"/>
    </source>
</evidence>
<evidence type="ECO:0000256" key="4">
    <source>
        <dbReference type="ARBA" id="ARBA00023014"/>
    </source>
</evidence>
<comment type="caution">
    <text evidence="7">The sequence shown here is derived from an EMBL/GenBank/DDBJ whole genome shotgun (WGS) entry which is preliminary data.</text>
</comment>
<dbReference type="Pfam" id="PF04055">
    <property type="entry name" value="Radical_SAM"/>
    <property type="match status" value="1"/>
</dbReference>
<evidence type="ECO:0000256" key="2">
    <source>
        <dbReference type="ARBA" id="ARBA00022723"/>
    </source>
</evidence>
<name>A0A0G1VS07_9BACT</name>
<keyword evidence="1" id="KW-0949">S-adenosyl-L-methionine</keyword>
<gene>
    <name evidence="7" type="ORF">UY44_C0004G0003</name>
</gene>
<keyword evidence="4" id="KW-0411">Iron-sulfur</keyword>
<sequence>MVRRPKQTKMLFDKETIVSGDTFYGSANVGFRETGRRRYQSFAMELVGPGRCQLRCRNCYQAEAEHGPDGDMPEKFVGDALRQARECGFAEVVLMGGEPTLHLGLPGFVRLALEIGLVPIVVTNGIRLANAQYTRSIALPGTTLVLHAPLSNAVQDEEVGARGYSAKLRQAYTNVTGLNGVVVVAEVVVIREFLPHIPDMHHWCREKRVVPFVEFNRSSNLGNPYSGAATPEEVLALFENLRQADPHPPDVLLPPAYGQTCTMSMTGVHVKNFGKGNYGGVFSCCAMTVRHGDLRTQPLTEILQSHSFQVLRDQDEWIYGPCRTCEYYSTCRGGCRGQASLTFGCVRASSPFCWHLPVEVRDSPSIMIPPTCAGCPLEGNPACHPRR</sequence>
<reference evidence="7 8" key="1">
    <citation type="journal article" date="2015" name="Nature">
        <title>rRNA introns, odd ribosomes, and small enigmatic genomes across a large radiation of phyla.</title>
        <authorList>
            <person name="Brown C.T."/>
            <person name="Hug L.A."/>
            <person name="Thomas B.C."/>
            <person name="Sharon I."/>
            <person name="Castelle C.J."/>
            <person name="Singh A."/>
            <person name="Wilkins M.J."/>
            <person name="Williams K.H."/>
            <person name="Banfield J.F."/>
        </authorList>
    </citation>
    <scope>NUCLEOTIDE SEQUENCE [LARGE SCALE GENOMIC DNA]</scope>
</reference>
<dbReference type="InterPro" id="IPR013785">
    <property type="entry name" value="Aldolase_TIM"/>
</dbReference>
<evidence type="ECO:0000313" key="8">
    <source>
        <dbReference type="Proteomes" id="UP000033965"/>
    </source>
</evidence>
<accession>A0A0G1VS07</accession>
<dbReference type="AlphaFoldDB" id="A0A0G1VS07"/>
<dbReference type="InterPro" id="IPR058240">
    <property type="entry name" value="rSAM_sf"/>
</dbReference>
<dbReference type="Gene3D" id="3.20.20.70">
    <property type="entry name" value="Aldolase class I"/>
    <property type="match status" value="2"/>
</dbReference>